<evidence type="ECO:0000256" key="2">
    <source>
        <dbReference type="RuleBase" id="RU003749"/>
    </source>
</evidence>
<feature type="domain" description="STAS" evidence="3">
    <location>
        <begin position="9"/>
        <end position="113"/>
    </location>
</feature>
<evidence type="ECO:0000313" key="5">
    <source>
        <dbReference type="Proteomes" id="UP000215506"/>
    </source>
</evidence>
<dbReference type="Gene3D" id="3.30.750.24">
    <property type="entry name" value="STAS domain"/>
    <property type="match status" value="1"/>
</dbReference>
<dbReference type="PROSITE" id="PS50801">
    <property type="entry name" value="STAS"/>
    <property type="match status" value="1"/>
</dbReference>
<keyword evidence="5" id="KW-1185">Reference proteome</keyword>
<dbReference type="NCBIfam" id="TIGR00377">
    <property type="entry name" value="ant_ant_sig"/>
    <property type="match status" value="1"/>
</dbReference>
<name>A0A231GYI5_9NOCA</name>
<dbReference type="SUPFAM" id="SSF52091">
    <property type="entry name" value="SpoIIaa-like"/>
    <property type="match status" value="1"/>
</dbReference>
<dbReference type="InterPro" id="IPR003658">
    <property type="entry name" value="Anti-sigma_ant"/>
</dbReference>
<dbReference type="Pfam" id="PF01740">
    <property type="entry name" value="STAS"/>
    <property type="match status" value="1"/>
</dbReference>
<accession>A0A231GYI5</accession>
<evidence type="ECO:0000313" key="4">
    <source>
        <dbReference type="EMBL" id="OXR41666.1"/>
    </source>
</evidence>
<dbReference type="InterPro" id="IPR036513">
    <property type="entry name" value="STAS_dom_sf"/>
</dbReference>
<dbReference type="AlphaFoldDB" id="A0A231GYI5"/>
<dbReference type="CDD" id="cd07043">
    <property type="entry name" value="STAS_anti-anti-sigma_factors"/>
    <property type="match status" value="1"/>
</dbReference>
<dbReference type="Proteomes" id="UP000215506">
    <property type="component" value="Unassembled WGS sequence"/>
</dbReference>
<dbReference type="InterPro" id="IPR002645">
    <property type="entry name" value="STAS_dom"/>
</dbReference>
<comment type="similarity">
    <text evidence="1 2">Belongs to the anti-sigma-factor antagonist family.</text>
</comment>
<dbReference type="EMBL" id="NGAF01000018">
    <property type="protein sequence ID" value="OXR41666.1"/>
    <property type="molecule type" value="Genomic_DNA"/>
</dbReference>
<dbReference type="RefSeq" id="WP_094027457.1">
    <property type="nucleotide sequence ID" value="NZ_NGAF01000018.1"/>
</dbReference>
<evidence type="ECO:0000259" key="3">
    <source>
        <dbReference type="PROSITE" id="PS50801"/>
    </source>
</evidence>
<comment type="caution">
    <text evidence="4">The sequence shown here is derived from an EMBL/GenBank/DDBJ whole genome shotgun (WGS) entry which is preliminary data.</text>
</comment>
<dbReference type="PANTHER" id="PTHR33495">
    <property type="entry name" value="ANTI-SIGMA FACTOR ANTAGONIST TM_1081-RELATED-RELATED"/>
    <property type="match status" value="1"/>
</dbReference>
<dbReference type="PANTHER" id="PTHR33495:SF2">
    <property type="entry name" value="ANTI-SIGMA FACTOR ANTAGONIST TM_1081-RELATED"/>
    <property type="match status" value="1"/>
</dbReference>
<sequence length="119" mass="12364">MGYEGHSGCTADVIAVGGFVVVAAAGEVDSHTAPRLDAAVQQAVTRQPEQLIVDLSAVEFFDSSGMNVLVRALRQAGRVLVVAARPVRRVVEVTGLSTVFTLFDDIDAAVADAATHTNG</sequence>
<gene>
    <name evidence="4" type="primary">rsbV</name>
    <name evidence="4" type="ORF">B7C42_06307</name>
</gene>
<protein>
    <recommendedName>
        <fullName evidence="2">Anti-sigma factor antagonist</fullName>
    </recommendedName>
</protein>
<proteinExistence type="inferred from homology"/>
<evidence type="ECO:0000256" key="1">
    <source>
        <dbReference type="ARBA" id="ARBA00009013"/>
    </source>
</evidence>
<reference evidence="4 5" key="1">
    <citation type="submission" date="2017-07" db="EMBL/GenBank/DDBJ databases">
        <title>First draft Genome Sequence of Nocardia cerradoensis isolated from human infection.</title>
        <authorList>
            <person name="Carrasco G."/>
        </authorList>
    </citation>
    <scope>NUCLEOTIDE SEQUENCE [LARGE SCALE GENOMIC DNA]</scope>
    <source>
        <strain evidence="4 5">CNM20130759</strain>
    </source>
</reference>
<dbReference type="GO" id="GO:0043856">
    <property type="term" value="F:anti-sigma factor antagonist activity"/>
    <property type="evidence" value="ECO:0007669"/>
    <property type="project" value="InterPro"/>
</dbReference>
<organism evidence="4 5">
    <name type="scientific">Nocardia cerradoensis</name>
    <dbReference type="NCBI Taxonomy" id="85688"/>
    <lineage>
        <taxon>Bacteria</taxon>
        <taxon>Bacillati</taxon>
        <taxon>Actinomycetota</taxon>
        <taxon>Actinomycetes</taxon>
        <taxon>Mycobacteriales</taxon>
        <taxon>Nocardiaceae</taxon>
        <taxon>Nocardia</taxon>
    </lineage>
</organism>